<keyword evidence="1" id="KW-0863">Zinc-finger</keyword>
<dbReference type="InterPro" id="IPR000571">
    <property type="entry name" value="Znf_CCCH"/>
</dbReference>
<feature type="domain" description="C3H1-type" evidence="2">
    <location>
        <begin position="150"/>
        <end position="179"/>
    </location>
</feature>
<keyword evidence="4" id="KW-1185">Reference proteome</keyword>
<sequence length="190" mass="21182">MTNDWAAVDGTTHAKARCQYEKLRDKVAEVFDGNVSPPDTPLWDSSAAKQLSEHKEIMLLRQKLQINNNRPGVPPAVITPEHTPTTATSTIGHNQRSSVATKLNLTNSKRVKTHNDTANLGKDGLDGYVVLPQLTKVWMIPLELNGKRPGSDFAICKKFYRKGIRCDHGQTCNRSHKHLKDLPLNKAQIL</sequence>
<evidence type="ECO:0000313" key="3">
    <source>
        <dbReference type="EMBL" id="KAL3785623.1"/>
    </source>
</evidence>
<dbReference type="Proteomes" id="UP001516023">
    <property type="component" value="Unassembled WGS sequence"/>
</dbReference>
<feature type="zinc finger region" description="C3H1-type" evidence="1">
    <location>
        <begin position="150"/>
        <end position="179"/>
    </location>
</feature>
<proteinExistence type="predicted"/>
<keyword evidence="1" id="KW-0862">Zinc</keyword>
<dbReference type="AlphaFoldDB" id="A0ABD3PBZ2"/>
<accession>A0ABD3PBZ2</accession>
<dbReference type="EMBL" id="JABMIG020000213">
    <property type="protein sequence ID" value="KAL3785623.1"/>
    <property type="molecule type" value="Genomic_DNA"/>
</dbReference>
<gene>
    <name evidence="3" type="ORF">HJC23_004771</name>
</gene>
<comment type="caution">
    <text evidence="3">The sequence shown here is derived from an EMBL/GenBank/DDBJ whole genome shotgun (WGS) entry which is preliminary data.</text>
</comment>
<reference evidence="3 4" key="1">
    <citation type="journal article" date="2020" name="G3 (Bethesda)">
        <title>Improved Reference Genome for Cyclotella cryptica CCMP332, a Model for Cell Wall Morphogenesis, Salinity Adaptation, and Lipid Production in Diatoms (Bacillariophyta).</title>
        <authorList>
            <person name="Roberts W.R."/>
            <person name="Downey K.M."/>
            <person name="Ruck E.C."/>
            <person name="Traller J.C."/>
            <person name="Alverson A.J."/>
        </authorList>
    </citation>
    <scope>NUCLEOTIDE SEQUENCE [LARGE SCALE GENOMIC DNA]</scope>
    <source>
        <strain evidence="3 4">CCMP332</strain>
    </source>
</reference>
<evidence type="ECO:0000256" key="1">
    <source>
        <dbReference type="PROSITE-ProRule" id="PRU00723"/>
    </source>
</evidence>
<protein>
    <recommendedName>
        <fullName evidence="2">C3H1-type domain-containing protein</fullName>
    </recommendedName>
</protein>
<evidence type="ECO:0000259" key="2">
    <source>
        <dbReference type="PROSITE" id="PS50103"/>
    </source>
</evidence>
<dbReference type="GO" id="GO:0008270">
    <property type="term" value="F:zinc ion binding"/>
    <property type="evidence" value="ECO:0007669"/>
    <property type="project" value="UniProtKB-KW"/>
</dbReference>
<organism evidence="3 4">
    <name type="scientific">Cyclotella cryptica</name>
    <dbReference type="NCBI Taxonomy" id="29204"/>
    <lineage>
        <taxon>Eukaryota</taxon>
        <taxon>Sar</taxon>
        <taxon>Stramenopiles</taxon>
        <taxon>Ochrophyta</taxon>
        <taxon>Bacillariophyta</taxon>
        <taxon>Coscinodiscophyceae</taxon>
        <taxon>Thalassiosirophycidae</taxon>
        <taxon>Stephanodiscales</taxon>
        <taxon>Stephanodiscaceae</taxon>
        <taxon>Cyclotella</taxon>
    </lineage>
</organism>
<dbReference type="PROSITE" id="PS50103">
    <property type="entry name" value="ZF_C3H1"/>
    <property type="match status" value="1"/>
</dbReference>
<evidence type="ECO:0000313" key="4">
    <source>
        <dbReference type="Proteomes" id="UP001516023"/>
    </source>
</evidence>
<name>A0ABD3PBZ2_9STRA</name>
<keyword evidence="1" id="KW-0479">Metal-binding</keyword>